<dbReference type="PANTHER" id="PTHR47074">
    <property type="entry name" value="BNAC02G40300D PROTEIN"/>
    <property type="match status" value="1"/>
</dbReference>
<dbReference type="GO" id="GO:0003676">
    <property type="term" value="F:nucleic acid binding"/>
    <property type="evidence" value="ECO:0007669"/>
    <property type="project" value="InterPro"/>
</dbReference>
<keyword evidence="3" id="KW-1185">Reference proteome</keyword>
<organism evidence="3 4">
    <name type="scientific">Raphanus sativus</name>
    <name type="common">Radish</name>
    <name type="synonym">Raphanus raphanistrum var. sativus</name>
    <dbReference type="NCBI Taxonomy" id="3726"/>
    <lineage>
        <taxon>Eukaryota</taxon>
        <taxon>Viridiplantae</taxon>
        <taxon>Streptophyta</taxon>
        <taxon>Embryophyta</taxon>
        <taxon>Tracheophyta</taxon>
        <taxon>Spermatophyta</taxon>
        <taxon>Magnoliopsida</taxon>
        <taxon>eudicotyledons</taxon>
        <taxon>Gunneridae</taxon>
        <taxon>Pentapetalae</taxon>
        <taxon>rosids</taxon>
        <taxon>malvids</taxon>
        <taxon>Brassicales</taxon>
        <taxon>Brassicaceae</taxon>
        <taxon>Brassiceae</taxon>
        <taxon>Raphanus</taxon>
    </lineage>
</organism>
<dbReference type="KEGG" id="rsz:108830769"/>
<evidence type="ECO:0000313" key="3">
    <source>
        <dbReference type="Proteomes" id="UP000504610"/>
    </source>
</evidence>
<dbReference type="RefSeq" id="XP_018459856.1">
    <property type="nucleotide sequence ID" value="XM_018604354.2"/>
</dbReference>
<dbReference type="GeneID" id="108830769"/>
<dbReference type="Pfam" id="PF13966">
    <property type="entry name" value="zf-RVT"/>
    <property type="match status" value="1"/>
</dbReference>
<evidence type="ECO:0000313" key="4">
    <source>
        <dbReference type="RefSeq" id="XP_018459856.1"/>
    </source>
</evidence>
<feature type="domain" description="RNase H type-1" evidence="1">
    <location>
        <begin position="301"/>
        <end position="412"/>
    </location>
</feature>
<proteinExistence type="predicted"/>
<evidence type="ECO:0000259" key="2">
    <source>
        <dbReference type="Pfam" id="PF13966"/>
    </source>
</evidence>
<dbReference type="Proteomes" id="UP000504610">
    <property type="component" value="Chromosome 2"/>
</dbReference>
<dbReference type="InterPro" id="IPR026960">
    <property type="entry name" value="RVT-Znf"/>
</dbReference>
<reference evidence="3" key="1">
    <citation type="journal article" date="2019" name="Database">
        <title>The radish genome database (RadishGD): an integrated information resource for radish genomics.</title>
        <authorList>
            <person name="Yu H.J."/>
            <person name="Baek S."/>
            <person name="Lee Y.J."/>
            <person name="Cho A."/>
            <person name="Mun J.H."/>
        </authorList>
    </citation>
    <scope>NUCLEOTIDE SEQUENCE [LARGE SCALE GENOMIC DNA]</scope>
    <source>
        <strain evidence="3">cv. WK10039</strain>
    </source>
</reference>
<dbReference type="AlphaFoldDB" id="A0A6J0LKG3"/>
<dbReference type="GO" id="GO:0004523">
    <property type="term" value="F:RNA-DNA hybrid ribonuclease activity"/>
    <property type="evidence" value="ECO:0007669"/>
    <property type="project" value="InterPro"/>
</dbReference>
<accession>A0A6J0LKG3</accession>
<reference evidence="4" key="2">
    <citation type="submission" date="2025-08" db="UniProtKB">
        <authorList>
            <consortium name="RefSeq"/>
        </authorList>
    </citation>
    <scope>IDENTIFICATION</scope>
    <source>
        <tissue evidence="4">Leaf</tissue>
    </source>
</reference>
<feature type="domain" description="Reverse transcriptase zinc-binding" evidence="2">
    <location>
        <begin position="116"/>
        <end position="211"/>
    </location>
</feature>
<name>A0A6J0LKG3_RAPSA</name>
<protein>
    <submittedName>
        <fullName evidence="4">Uncharacterized protein LOC108830769</fullName>
    </submittedName>
</protein>
<dbReference type="Pfam" id="PF13456">
    <property type="entry name" value="RVT_3"/>
    <property type="match status" value="1"/>
</dbReference>
<sequence>MGVRPSFVWRSVLYGRELLEKGLKWKVGDGRKTRVWIDKWVYDPELGMRAPWIRNATFDVNLLVSDLIDVSTRTWDRDVLQDLFVPADVEFIMANPPSIMREDSYLWKYNRSGNLTVKSAYWLARDRKIKAEHPTVLSLPSTNPVKEKIWLVPTAPKIRTFLWKSLSDAIPVADLIIKRGMKIDERCQLCGLSGESILHALFECDPARQAWALADIPQPEWIVWFIWKSRNDFLFNGIQWEPKEIIHKARQEAGDWFLAQLVEEEMLNKKETIATKEKRKWKPPKQGWLICNVAFELDKGSKTLGVAWVVRDFRGVVLTHSRRAFSNIGSLEEARFSTLLWAAESMSSLHYSKITFAGDFKEIFLALQKPHRWPALDYHVRELKRILNGVEEYQLRYVSKEENRGAALIAQSVTRQRRLRSYVATSHPNWLFELFVNESRGL</sequence>
<dbReference type="PANTHER" id="PTHR47074:SF48">
    <property type="entry name" value="POLYNUCLEOTIDYL TRANSFERASE, RIBONUCLEASE H-LIKE SUPERFAMILY PROTEIN"/>
    <property type="match status" value="1"/>
</dbReference>
<dbReference type="InterPro" id="IPR052929">
    <property type="entry name" value="RNase_H-like_EbsB-rel"/>
</dbReference>
<gene>
    <name evidence="4" type="primary">LOC108830769</name>
</gene>
<dbReference type="OrthoDB" id="1749408at2759"/>
<dbReference type="InterPro" id="IPR002156">
    <property type="entry name" value="RNaseH_domain"/>
</dbReference>
<evidence type="ECO:0000259" key="1">
    <source>
        <dbReference type="Pfam" id="PF13456"/>
    </source>
</evidence>